<dbReference type="PANTHER" id="PTHR43852:SF3">
    <property type="entry name" value="NUCLEOTIDYLTRANSFERASE"/>
    <property type="match status" value="1"/>
</dbReference>
<dbReference type="SUPFAM" id="SSF81301">
    <property type="entry name" value="Nucleotidyltransferase"/>
    <property type="match status" value="1"/>
</dbReference>
<dbReference type="Proteomes" id="UP000238157">
    <property type="component" value="Unassembled WGS sequence"/>
</dbReference>
<dbReference type="InterPro" id="IPR052930">
    <property type="entry name" value="TA_antitoxin_MntA"/>
</dbReference>
<name>A0A2T0WFG9_9BACT</name>
<accession>A0A2T0WFG9</accession>
<dbReference type="Pfam" id="PF18765">
    <property type="entry name" value="Polbeta"/>
    <property type="match status" value="1"/>
</dbReference>
<keyword evidence="2" id="KW-0808">Transferase</keyword>
<proteinExistence type="predicted"/>
<evidence type="ECO:0000313" key="3">
    <source>
        <dbReference type="Proteomes" id="UP000238157"/>
    </source>
</evidence>
<organism evidence="2 3">
    <name type="scientific">Mongoliibacter ruber</name>
    <dbReference type="NCBI Taxonomy" id="1750599"/>
    <lineage>
        <taxon>Bacteria</taxon>
        <taxon>Pseudomonadati</taxon>
        <taxon>Bacteroidota</taxon>
        <taxon>Cytophagia</taxon>
        <taxon>Cytophagales</taxon>
        <taxon>Cyclobacteriaceae</taxon>
        <taxon>Mongoliibacter</taxon>
    </lineage>
</organism>
<dbReference type="RefSeq" id="WP_106134988.1">
    <property type="nucleotide sequence ID" value="NZ_PVTR01000012.1"/>
</dbReference>
<keyword evidence="3" id="KW-1185">Reference proteome</keyword>
<protein>
    <submittedName>
        <fullName evidence="2">Putative nucleotidyltransferase</fullName>
    </submittedName>
</protein>
<comment type="caution">
    <text evidence="2">The sequence shown here is derived from an EMBL/GenBank/DDBJ whole genome shotgun (WGS) entry which is preliminary data.</text>
</comment>
<reference evidence="2 3" key="1">
    <citation type="submission" date="2018-03" db="EMBL/GenBank/DDBJ databases">
        <title>Genomic Encyclopedia of Archaeal and Bacterial Type Strains, Phase II (KMG-II): from individual species to whole genera.</title>
        <authorList>
            <person name="Goeker M."/>
        </authorList>
    </citation>
    <scope>NUCLEOTIDE SEQUENCE [LARGE SCALE GENOMIC DNA]</scope>
    <source>
        <strain evidence="2 3">DSM 27929</strain>
    </source>
</reference>
<dbReference type="InterPro" id="IPR043519">
    <property type="entry name" value="NT_sf"/>
</dbReference>
<evidence type="ECO:0000313" key="2">
    <source>
        <dbReference type="EMBL" id="PRY85449.1"/>
    </source>
</evidence>
<dbReference type="CDD" id="cd05403">
    <property type="entry name" value="NT_KNTase_like"/>
    <property type="match status" value="1"/>
</dbReference>
<gene>
    <name evidence="2" type="ORF">CLW00_11230</name>
</gene>
<dbReference type="EMBL" id="PVTR01000012">
    <property type="protein sequence ID" value="PRY85449.1"/>
    <property type="molecule type" value="Genomic_DNA"/>
</dbReference>
<dbReference type="Gene3D" id="3.30.460.10">
    <property type="entry name" value="Beta Polymerase, domain 2"/>
    <property type="match status" value="1"/>
</dbReference>
<dbReference type="AlphaFoldDB" id="A0A2T0WFG9"/>
<dbReference type="GO" id="GO:0016740">
    <property type="term" value="F:transferase activity"/>
    <property type="evidence" value="ECO:0007669"/>
    <property type="project" value="UniProtKB-KW"/>
</dbReference>
<evidence type="ECO:0000259" key="1">
    <source>
        <dbReference type="Pfam" id="PF18765"/>
    </source>
</evidence>
<dbReference type="PANTHER" id="PTHR43852">
    <property type="entry name" value="NUCLEOTIDYLTRANSFERASE"/>
    <property type="match status" value="1"/>
</dbReference>
<dbReference type="OrthoDB" id="9803106at2"/>
<sequence length="100" mass="11564">MTGLQPKTIASINNVFHKHPEVEKAILYGSRAKGDFRPGSDIDLTLKGETLNLTILNRIENELDELLLPYKIDLSLYHHIKNPEFLEHIHRVGKVFYEKK</sequence>
<dbReference type="InterPro" id="IPR041633">
    <property type="entry name" value="Polbeta"/>
</dbReference>
<feature type="domain" description="Polymerase beta nucleotidyltransferase" evidence="1">
    <location>
        <begin position="12"/>
        <end position="99"/>
    </location>
</feature>